<dbReference type="Proteomes" id="UP001154111">
    <property type="component" value="Chromosome"/>
</dbReference>
<evidence type="ECO:0000256" key="1">
    <source>
        <dbReference type="ARBA" id="ARBA00006479"/>
    </source>
</evidence>
<comment type="similarity">
    <text evidence="1">Belongs to the ROK (NagC/XylR) family.</text>
</comment>
<dbReference type="SUPFAM" id="SSF53067">
    <property type="entry name" value="Actin-like ATPase domain"/>
    <property type="match status" value="1"/>
</dbReference>
<dbReference type="EMBL" id="OW659496">
    <property type="protein sequence ID" value="CAH2763283.1"/>
    <property type="molecule type" value="Genomic_DNA"/>
</dbReference>
<organism evidence="3 5">
    <name type="scientific">Erysipelothrix amsterdamensis</name>
    <dbReference type="NCBI Taxonomy" id="2929157"/>
    <lineage>
        <taxon>Bacteria</taxon>
        <taxon>Bacillati</taxon>
        <taxon>Bacillota</taxon>
        <taxon>Erysipelotrichia</taxon>
        <taxon>Erysipelotrichales</taxon>
        <taxon>Erysipelotrichaceae</taxon>
        <taxon>Erysipelothrix</taxon>
    </lineage>
</organism>
<dbReference type="EMBL" id="OW659477">
    <property type="protein sequence ID" value="CAH2763323.1"/>
    <property type="molecule type" value="Genomic_DNA"/>
</dbReference>
<dbReference type="InterPro" id="IPR000600">
    <property type="entry name" value="ROK"/>
</dbReference>
<keyword evidence="4" id="KW-1185">Reference proteome</keyword>
<dbReference type="GO" id="GO:0047700">
    <property type="term" value="F:beta-glucoside kinase activity"/>
    <property type="evidence" value="ECO:0007669"/>
    <property type="project" value="UniProtKB-EC"/>
</dbReference>
<keyword evidence="3" id="KW-0808">Transferase</keyword>
<evidence type="ECO:0000313" key="3">
    <source>
        <dbReference type="EMBL" id="CAH2763323.1"/>
    </source>
</evidence>
<protein>
    <submittedName>
        <fullName evidence="3">ROK family protein</fullName>
        <ecNumber evidence="3">2.7.1.85</ecNumber>
    </submittedName>
</protein>
<dbReference type="Gene3D" id="3.30.420.40">
    <property type="match status" value="2"/>
</dbReference>
<name>A0AAU9VIM2_9FIRM</name>
<proteinExistence type="inferred from homology"/>
<dbReference type="RefSeq" id="WP_003775037.1">
    <property type="nucleotide sequence ID" value="NZ_OW659477.1"/>
</dbReference>
<gene>
    <name evidence="3" type="primary">bglK_2</name>
    <name evidence="3" type="ORF">ERYAMS2_01668</name>
    <name evidence="2" type="ORF">ERYAMS_01373</name>
</gene>
<dbReference type="PANTHER" id="PTHR18964:SF165">
    <property type="entry name" value="BETA-GLUCOSIDE KINASE"/>
    <property type="match status" value="1"/>
</dbReference>
<dbReference type="AlphaFoldDB" id="A0AAU9VIM2"/>
<dbReference type="PANTHER" id="PTHR18964">
    <property type="entry name" value="ROK (REPRESSOR, ORF, KINASE) FAMILY"/>
    <property type="match status" value="1"/>
</dbReference>
<dbReference type="Pfam" id="PF00480">
    <property type="entry name" value="ROK"/>
    <property type="match status" value="1"/>
</dbReference>
<dbReference type="CDD" id="cd24068">
    <property type="entry name" value="ASKHA_NBD_ROK_FnNanK-like"/>
    <property type="match status" value="1"/>
</dbReference>
<sequence>MKRYRCIDIGGTSIKHACYNELGEALTETETLSVKQTAGNHEIVDTLHQILKQDLDVDGVAISTAGVVDLETGSIQYAGYTIPDYTGTPLKEIIESTYHIPCFVENDVNCACMGEYWQGAARGASSVVCLTIGTGVGGALMFEGNLWHGASGTAGEVGYIPIKNAYFQDLASTTALVEDVMKHHPSDQIFDGRLVIANAKRGDLICQQALTRFVDHLVQGLATIQYLINPEVIVLGGGIMAQQAYLEPMIKAALEETMIPSFNTANIQFAKLKNDAGMVGALYHFLRRKEG</sequence>
<reference evidence="3" key="1">
    <citation type="submission" date="2022-04" db="EMBL/GenBank/DDBJ databases">
        <authorList>
            <person name="Forde T."/>
        </authorList>
    </citation>
    <scope>NUCLEOTIDE SEQUENCE</scope>
    <source>
        <strain evidence="3">A18Y016a</strain>
        <strain evidence="2">A18Y020d</strain>
    </source>
</reference>
<evidence type="ECO:0000313" key="4">
    <source>
        <dbReference type="Proteomes" id="UP001154095"/>
    </source>
</evidence>
<dbReference type="Proteomes" id="UP001154095">
    <property type="component" value="Chromosome"/>
</dbReference>
<accession>A0AAU9VIM2</accession>
<dbReference type="InterPro" id="IPR043129">
    <property type="entry name" value="ATPase_NBD"/>
</dbReference>
<dbReference type="EC" id="2.7.1.85" evidence="3"/>
<evidence type="ECO:0000313" key="2">
    <source>
        <dbReference type="EMBL" id="CAH2763283.1"/>
    </source>
</evidence>
<evidence type="ECO:0000313" key="5">
    <source>
        <dbReference type="Proteomes" id="UP001154111"/>
    </source>
</evidence>